<dbReference type="PANTHER" id="PTHR18945">
    <property type="entry name" value="NEUROTRANSMITTER GATED ION CHANNEL"/>
    <property type="match status" value="1"/>
</dbReference>
<keyword evidence="3 5" id="KW-1133">Transmembrane helix</keyword>
<feature type="domain" description="Neurotransmitter-gated ion-channel transmembrane" evidence="8">
    <location>
        <begin position="256"/>
        <end position="394"/>
    </location>
</feature>
<accession>A0AAU6PBI1</accession>
<evidence type="ECO:0000256" key="6">
    <source>
        <dbReference type="SAM" id="SignalP"/>
    </source>
</evidence>
<feature type="transmembrane region" description="Helical" evidence="5">
    <location>
        <begin position="254"/>
        <end position="274"/>
    </location>
</feature>
<dbReference type="Gene3D" id="1.20.58.390">
    <property type="entry name" value="Neurotransmitter-gated ion-channel transmembrane domain"/>
    <property type="match status" value="1"/>
</dbReference>
<evidence type="ECO:0000256" key="3">
    <source>
        <dbReference type="ARBA" id="ARBA00022989"/>
    </source>
</evidence>
<protein>
    <submittedName>
        <fullName evidence="9">Nicotinic acetylcholine receptor alpha3</fullName>
    </submittedName>
</protein>
<feature type="signal peptide" evidence="6">
    <location>
        <begin position="1"/>
        <end position="22"/>
    </location>
</feature>
<organism evidence="9">
    <name type="scientific">Protohermes xanthodes</name>
    <dbReference type="NCBI Taxonomy" id="1452977"/>
    <lineage>
        <taxon>Eukaryota</taxon>
        <taxon>Metazoa</taxon>
        <taxon>Ecdysozoa</taxon>
        <taxon>Arthropoda</taxon>
        <taxon>Hexapoda</taxon>
        <taxon>Insecta</taxon>
        <taxon>Pterygota</taxon>
        <taxon>Neoptera</taxon>
        <taxon>Endopterygota</taxon>
        <taxon>Megaloptera</taxon>
        <taxon>Corydalidae</taxon>
        <taxon>Corydalinae</taxon>
        <taxon>Protohermes</taxon>
    </lineage>
</organism>
<feature type="chain" id="PRO_5043380374" evidence="6">
    <location>
        <begin position="23"/>
        <end position="441"/>
    </location>
</feature>
<reference evidence="9" key="2">
    <citation type="submission" date="2024-01" db="EMBL/GenBank/DDBJ databases">
        <authorList>
            <person name="Huang X."/>
        </authorList>
    </citation>
    <scope>NUCLEOTIDE SEQUENCE</scope>
</reference>
<dbReference type="GO" id="GO:0016020">
    <property type="term" value="C:membrane"/>
    <property type="evidence" value="ECO:0007669"/>
    <property type="project" value="UniProtKB-SubCell"/>
</dbReference>
<dbReference type="CDD" id="cd18997">
    <property type="entry name" value="LGIC_ECD_nAChR"/>
    <property type="match status" value="1"/>
</dbReference>
<keyword evidence="2 5" id="KW-0812">Transmembrane</keyword>
<evidence type="ECO:0000259" key="7">
    <source>
        <dbReference type="Pfam" id="PF02931"/>
    </source>
</evidence>
<name>A0AAU6PBI1_9NEOP</name>
<feature type="transmembrane region" description="Helical" evidence="5">
    <location>
        <begin position="413"/>
        <end position="439"/>
    </location>
</feature>
<dbReference type="FunFam" id="2.70.170.10:FF:000030">
    <property type="entry name" value="AcetylCholine Receptor"/>
    <property type="match status" value="1"/>
</dbReference>
<feature type="transmembrane region" description="Helical" evidence="5">
    <location>
        <begin position="281"/>
        <end position="299"/>
    </location>
</feature>
<evidence type="ECO:0000313" key="9">
    <source>
        <dbReference type="EMBL" id="WXH59952.1"/>
    </source>
</evidence>
<dbReference type="SUPFAM" id="SSF90112">
    <property type="entry name" value="Neurotransmitter-gated ion-channel transmembrane pore"/>
    <property type="match status" value="1"/>
</dbReference>
<dbReference type="EMBL" id="PP239118">
    <property type="protein sequence ID" value="WXH59952.1"/>
    <property type="molecule type" value="mRNA"/>
</dbReference>
<proteinExistence type="evidence at transcript level"/>
<evidence type="ECO:0000256" key="5">
    <source>
        <dbReference type="SAM" id="Phobius"/>
    </source>
</evidence>
<dbReference type="GO" id="GO:0005230">
    <property type="term" value="F:extracellular ligand-gated monoatomic ion channel activity"/>
    <property type="evidence" value="ECO:0007669"/>
    <property type="project" value="InterPro"/>
</dbReference>
<reference evidence="9" key="1">
    <citation type="journal article" date="2024" name="Pestic. Biochem. Physiol.">
        <title>De novo transcriptome analysis of Protohermes xanthodes Navas (Megaloptera: Corydalidae) reveling the effects of sublethal chlorpyrifos on the expression of cholinergic neuronal genes.</title>
        <authorList>
            <person name="Yang J."/>
            <person name="Wen X."/>
            <person name="Zou J."/>
            <person name="Huang X."/>
            <person name="Wu T."/>
            <person name="Huang X."/>
        </authorList>
    </citation>
    <scope>NUCLEOTIDE SEQUENCE</scope>
</reference>
<dbReference type="Pfam" id="PF02931">
    <property type="entry name" value="Neur_chan_LBD"/>
    <property type="match status" value="1"/>
</dbReference>
<keyword evidence="4 5" id="KW-0472">Membrane</keyword>
<dbReference type="FunFam" id="1.20.58.390:FF:000092">
    <property type="entry name" value="Nicotinic acetylcholine receptor subunit alpha10"/>
    <property type="match status" value="1"/>
</dbReference>
<feature type="transmembrane region" description="Helical" evidence="5">
    <location>
        <begin position="311"/>
        <end position="333"/>
    </location>
</feature>
<keyword evidence="9" id="KW-0675">Receptor</keyword>
<dbReference type="InterPro" id="IPR006201">
    <property type="entry name" value="Neur_channel"/>
</dbReference>
<dbReference type="Gene3D" id="2.70.170.10">
    <property type="entry name" value="Neurotransmitter-gated ion-channel ligand-binding domain"/>
    <property type="match status" value="1"/>
</dbReference>
<keyword evidence="6" id="KW-0732">Signal</keyword>
<dbReference type="CDD" id="cd19051">
    <property type="entry name" value="LGIC_TM_cation"/>
    <property type="match status" value="1"/>
</dbReference>
<evidence type="ECO:0000256" key="2">
    <source>
        <dbReference type="ARBA" id="ARBA00022692"/>
    </source>
</evidence>
<dbReference type="GO" id="GO:0004888">
    <property type="term" value="F:transmembrane signaling receptor activity"/>
    <property type="evidence" value="ECO:0007669"/>
    <property type="project" value="InterPro"/>
</dbReference>
<dbReference type="Pfam" id="PF02932">
    <property type="entry name" value="Neur_chan_memb"/>
    <property type="match status" value="1"/>
</dbReference>
<evidence type="ECO:0000259" key="8">
    <source>
        <dbReference type="Pfam" id="PF02932"/>
    </source>
</evidence>
<dbReference type="SUPFAM" id="SSF63712">
    <property type="entry name" value="Nicotinic receptor ligand binding domain-like"/>
    <property type="match status" value="1"/>
</dbReference>
<dbReference type="InterPro" id="IPR006029">
    <property type="entry name" value="Neurotrans-gated_channel_TM"/>
</dbReference>
<evidence type="ECO:0000256" key="1">
    <source>
        <dbReference type="ARBA" id="ARBA00004141"/>
    </source>
</evidence>
<dbReference type="InterPro" id="IPR038050">
    <property type="entry name" value="Neuro_actylchol_rec"/>
</dbReference>
<dbReference type="InterPro" id="IPR036734">
    <property type="entry name" value="Neur_chan_lig-bd_sf"/>
</dbReference>
<dbReference type="InterPro" id="IPR036719">
    <property type="entry name" value="Neuro-gated_channel_TM_sf"/>
</dbReference>
<evidence type="ECO:0000256" key="4">
    <source>
        <dbReference type="ARBA" id="ARBA00023136"/>
    </source>
</evidence>
<dbReference type="AlphaFoldDB" id="A0AAU6PBI1"/>
<comment type="subcellular location">
    <subcellularLocation>
        <location evidence="1">Membrane</location>
        <topology evidence="1">Multi-pass membrane protein</topology>
    </subcellularLocation>
</comment>
<feature type="domain" description="Neurotransmitter-gated ion-channel ligand-binding" evidence="7">
    <location>
        <begin position="46"/>
        <end position="247"/>
    </location>
</feature>
<sequence>MLKSIFYVLVLCFVVLFKDIEAHEGSGTTPPDVNQRPLWNITHTDKLKRALLLNYDKFARPSQHYNTTVVNVDMEVRHFDLDELKSLFTVHCWVKLHWTDQKLKWNASDFGGLTTLHLADHEIWQPDIVMYNSATGASIDHYGNTHCIAHEDGTVLWVPPSQFVVFCNLNLRYWPFDTQTCMLRLGSWTYDGTQLDLQIDDTETETQLLVENSEWQLKGITKSRNSMLYACCEENYIDITYNITLSRYSPTYKAVVITPAFVVIMMTLLIFWFPPQAGEKILLAGCTAIVICLFLLYFTQKLPAFATNTPLVVLFYSSSLYLVCFAIIISVIVMHISRTQHTTALPWFIKKPLSGWLGKVLGLQTTPNPTLLTHRVNAEELREQNSVTFDEQNSADDHQMIASTPKPVSQQDWILFAMAIDRIFFLFYSFLFAILAIVYSI</sequence>
<dbReference type="InterPro" id="IPR006202">
    <property type="entry name" value="Neur_chan_lig-bd"/>
</dbReference>
<dbReference type="PRINTS" id="PR00252">
    <property type="entry name" value="NRIONCHANNEL"/>
</dbReference>